<accession>A0A7Y6A427</accession>
<dbReference type="EMBL" id="JABMCI010000070">
    <property type="protein sequence ID" value="NUU19377.1"/>
    <property type="molecule type" value="Genomic_DNA"/>
</dbReference>
<keyword evidence="2" id="KW-1185">Reference proteome</keyword>
<dbReference type="RefSeq" id="WP_175349262.1">
    <property type="nucleotide sequence ID" value="NZ_JABMCI010000070.1"/>
</dbReference>
<proteinExistence type="predicted"/>
<sequence>MTTTEYIVALYGDQTVWHGDGAPDRLPGHRVHEEFGRACADGGHVIHDSAELHHSVSRVVRLRDGRISVTDGPFAELTEVLAGFYRIATDDVDGLAALVGELIRGTGEVAEIRESIAPPEGL</sequence>
<gene>
    <name evidence="1" type="ORF">HP550_19185</name>
</gene>
<evidence type="ECO:0008006" key="3">
    <source>
        <dbReference type="Google" id="ProtNLM"/>
    </source>
</evidence>
<comment type="caution">
    <text evidence="1">The sequence shown here is derived from an EMBL/GenBank/DDBJ whole genome shotgun (WGS) entry which is preliminary data.</text>
</comment>
<evidence type="ECO:0000313" key="2">
    <source>
        <dbReference type="Proteomes" id="UP000565724"/>
    </source>
</evidence>
<evidence type="ECO:0000313" key="1">
    <source>
        <dbReference type="EMBL" id="NUU19377.1"/>
    </source>
</evidence>
<organism evidence="1 2">
    <name type="scientific">Cellulomonas humilata</name>
    <dbReference type="NCBI Taxonomy" id="144055"/>
    <lineage>
        <taxon>Bacteria</taxon>
        <taxon>Bacillati</taxon>
        <taxon>Actinomycetota</taxon>
        <taxon>Actinomycetes</taxon>
        <taxon>Micrococcales</taxon>
        <taxon>Cellulomonadaceae</taxon>
        <taxon>Cellulomonas</taxon>
    </lineage>
</organism>
<dbReference type="AlphaFoldDB" id="A0A7Y6A427"/>
<name>A0A7Y6A427_9CELL</name>
<dbReference type="SUPFAM" id="SSF54909">
    <property type="entry name" value="Dimeric alpha+beta barrel"/>
    <property type="match status" value="1"/>
</dbReference>
<protein>
    <recommendedName>
        <fullName evidence="3">YCII-related domain-containing protein</fullName>
    </recommendedName>
</protein>
<dbReference type="InterPro" id="IPR011008">
    <property type="entry name" value="Dimeric_a/b-barrel"/>
</dbReference>
<dbReference type="Proteomes" id="UP000565724">
    <property type="component" value="Unassembled WGS sequence"/>
</dbReference>
<reference evidence="1 2" key="1">
    <citation type="submission" date="2020-05" db="EMBL/GenBank/DDBJ databases">
        <title>Genome Sequencing of Type Strains.</title>
        <authorList>
            <person name="Lemaire J.F."/>
            <person name="Inderbitzin P."/>
            <person name="Gregorio O.A."/>
            <person name="Collins S.B."/>
            <person name="Wespe N."/>
            <person name="Knight-Connoni V."/>
        </authorList>
    </citation>
    <scope>NUCLEOTIDE SEQUENCE [LARGE SCALE GENOMIC DNA]</scope>
    <source>
        <strain evidence="1 2">ATCC 25174</strain>
    </source>
</reference>
<dbReference type="Gene3D" id="3.30.70.1060">
    <property type="entry name" value="Dimeric alpha+beta barrel"/>
    <property type="match status" value="1"/>
</dbReference>